<reference evidence="3" key="2">
    <citation type="submission" date="2016-10" db="EMBL/GenBank/DDBJ databases">
        <authorList>
            <person name="de Groot N.N."/>
        </authorList>
    </citation>
    <scope>NUCLEOTIDE SEQUENCE [LARGE SCALE GENOMIC DNA]</scope>
    <source>
        <strain evidence="3">DSM 44498</strain>
    </source>
</reference>
<dbReference type="InterPro" id="IPR003346">
    <property type="entry name" value="Transposase_20"/>
</dbReference>
<feature type="domain" description="Transposase IS116/IS110/IS902 C-terminal" evidence="2">
    <location>
        <begin position="254"/>
        <end position="339"/>
    </location>
</feature>
<evidence type="ECO:0000259" key="2">
    <source>
        <dbReference type="Pfam" id="PF02371"/>
    </source>
</evidence>
<sequence>MEVVHPRCAGIDISKKDAKVCVRIQGSGRRPTNATVTTWGAMTNQILALCEHLLAEKVTCVVMEATGEYWKPYYYLLEDTLPVMLVNAHDARNMPGRKTDVSDAAWLADLGAHGLLRGSLVPPPPIRRLRDLTRARTALTRDRGRAVQRIEKVLEDAGIKLSSVATDIMGVSGRLMLEALIDGSDDPAAMADLAKRRLRVKIPALTEALTGRFTAHHGFLIRMHLTLIDQYGQALGELDDRIAEAIEPFRAARDLLISIPGFSTVVAEVFLAETGGDMSVFPTAGHLASWAGTAPGSNESAGRVKSTKTRPGNRHLKGALGTAALSVSRSKGTYFSAKYKRIASHRDPMKALVAVEHAMLVAAWNMLTNGDLYRDPGADYFTRRTPTKTRARAVGQLEALGYRVILEPLADTA</sequence>
<dbReference type="GO" id="GO:0004803">
    <property type="term" value="F:transposase activity"/>
    <property type="evidence" value="ECO:0007669"/>
    <property type="project" value="InterPro"/>
</dbReference>
<keyword evidence="5" id="KW-1185">Reference proteome</keyword>
<dbReference type="GO" id="GO:0003677">
    <property type="term" value="F:DNA binding"/>
    <property type="evidence" value="ECO:0007669"/>
    <property type="project" value="InterPro"/>
</dbReference>
<dbReference type="Proteomes" id="UP000183561">
    <property type="component" value="Unassembled WGS sequence"/>
</dbReference>
<proteinExistence type="predicted"/>
<dbReference type="OrthoDB" id="9815354at2"/>
<dbReference type="NCBIfam" id="NF033542">
    <property type="entry name" value="transpos_IS110"/>
    <property type="match status" value="1"/>
</dbReference>
<reference evidence="5" key="1">
    <citation type="submission" date="2016-10" db="EMBL/GenBank/DDBJ databases">
        <authorList>
            <person name="Varghese N."/>
            <person name="Submissions S."/>
        </authorList>
    </citation>
    <scope>NUCLEOTIDE SEQUENCE [LARGE SCALE GENOMIC DNA]</scope>
    <source>
        <strain evidence="5">DSM 44498</strain>
    </source>
</reference>
<dbReference type="InterPro" id="IPR002525">
    <property type="entry name" value="Transp_IS110-like_N"/>
</dbReference>
<dbReference type="PANTHER" id="PTHR33055">
    <property type="entry name" value="TRANSPOSASE FOR INSERTION SEQUENCE ELEMENT IS1111A"/>
    <property type="match status" value="1"/>
</dbReference>
<protein>
    <submittedName>
        <fullName evidence="3">Transposase</fullName>
    </submittedName>
</protein>
<dbReference type="GO" id="GO:0006313">
    <property type="term" value="P:DNA transposition"/>
    <property type="evidence" value="ECO:0007669"/>
    <property type="project" value="InterPro"/>
</dbReference>
<evidence type="ECO:0000259" key="1">
    <source>
        <dbReference type="Pfam" id="PF01548"/>
    </source>
</evidence>
<accession>A0A1H4UWP5</accession>
<dbReference type="EMBL" id="FNSV01000005">
    <property type="protein sequence ID" value="SED20773.1"/>
    <property type="molecule type" value="Genomic_DNA"/>
</dbReference>
<dbReference type="EMBL" id="FNSV01000005">
    <property type="protein sequence ID" value="SEC73292.1"/>
    <property type="molecule type" value="Genomic_DNA"/>
</dbReference>
<dbReference type="InterPro" id="IPR047650">
    <property type="entry name" value="Transpos_IS110"/>
</dbReference>
<dbReference type="RefSeq" id="WP_072951796.1">
    <property type="nucleotide sequence ID" value="NZ_FNSV01000005.1"/>
</dbReference>
<evidence type="ECO:0000313" key="5">
    <source>
        <dbReference type="Proteomes" id="UP000183561"/>
    </source>
</evidence>
<dbReference type="Pfam" id="PF02371">
    <property type="entry name" value="Transposase_20"/>
    <property type="match status" value="1"/>
</dbReference>
<dbReference type="PANTHER" id="PTHR33055:SF15">
    <property type="entry name" value="TRANSPOSASE-RELATED"/>
    <property type="match status" value="1"/>
</dbReference>
<name>A0A1H4UWP5_9NOCA</name>
<gene>
    <name evidence="3" type="ORF">SAMN04490239_5234</name>
    <name evidence="4" type="ORF">SAMN04490239_7283</name>
</gene>
<evidence type="ECO:0000313" key="4">
    <source>
        <dbReference type="EMBL" id="SED20773.1"/>
    </source>
</evidence>
<organism evidence="3 5">
    <name type="scientific">Rhodococcus koreensis</name>
    <dbReference type="NCBI Taxonomy" id="99653"/>
    <lineage>
        <taxon>Bacteria</taxon>
        <taxon>Bacillati</taxon>
        <taxon>Actinomycetota</taxon>
        <taxon>Actinomycetes</taxon>
        <taxon>Mycobacteriales</taxon>
        <taxon>Nocardiaceae</taxon>
        <taxon>Rhodococcus</taxon>
    </lineage>
</organism>
<dbReference type="Pfam" id="PF01548">
    <property type="entry name" value="DEDD_Tnp_IS110"/>
    <property type="match status" value="1"/>
</dbReference>
<dbReference type="AlphaFoldDB" id="A0A1H4UWP5"/>
<evidence type="ECO:0000313" key="3">
    <source>
        <dbReference type="EMBL" id="SEC73292.1"/>
    </source>
</evidence>
<feature type="domain" description="Transposase IS110-like N-terminal" evidence="1">
    <location>
        <begin position="9"/>
        <end position="156"/>
    </location>
</feature>